<organism evidence="1">
    <name type="scientific">Cladocopium goreaui</name>
    <dbReference type="NCBI Taxonomy" id="2562237"/>
    <lineage>
        <taxon>Eukaryota</taxon>
        <taxon>Sar</taxon>
        <taxon>Alveolata</taxon>
        <taxon>Dinophyceae</taxon>
        <taxon>Suessiales</taxon>
        <taxon>Symbiodiniaceae</taxon>
        <taxon>Cladocopium</taxon>
    </lineage>
</organism>
<protein>
    <submittedName>
        <fullName evidence="3">Protein ZIP4 homolog</fullName>
    </submittedName>
</protein>
<dbReference type="OrthoDB" id="10678194at2759"/>
<dbReference type="Proteomes" id="UP001152797">
    <property type="component" value="Unassembled WGS sequence"/>
</dbReference>
<evidence type="ECO:0000313" key="4">
    <source>
        <dbReference type="Proteomes" id="UP001152797"/>
    </source>
</evidence>
<evidence type="ECO:0000313" key="3">
    <source>
        <dbReference type="EMBL" id="CAL4792060.1"/>
    </source>
</evidence>
<dbReference type="EMBL" id="CAMXCT020003485">
    <property type="protein sequence ID" value="CAL1158123.1"/>
    <property type="molecule type" value="Genomic_DNA"/>
</dbReference>
<comment type="caution">
    <text evidence="1">The sequence shown here is derived from an EMBL/GenBank/DDBJ whole genome shotgun (WGS) entry which is preliminary data.</text>
</comment>
<accession>A0A9P1G964</accession>
<reference evidence="2" key="2">
    <citation type="submission" date="2024-04" db="EMBL/GenBank/DDBJ databases">
        <authorList>
            <person name="Chen Y."/>
            <person name="Shah S."/>
            <person name="Dougan E. K."/>
            <person name="Thang M."/>
            <person name="Chan C."/>
        </authorList>
    </citation>
    <scope>NUCLEOTIDE SEQUENCE [LARGE SCALE GENOMIC DNA]</scope>
</reference>
<dbReference type="SUPFAM" id="SSF48452">
    <property type="entry name" value="TPR-like"/>
    <property type="match status" value="1"/>
</dbReference>
<proteinExistence type="predicted"/>
<reference evidence="1" key="1">
    <citation type="submission" date="2022-10" db="EMBL/GenBank/DDBJ databases">
        <authorList>
            <person name="Chen Y."/>
            <person name="Dougan E. K."/>
            <person name="Chan C."/>
            <person name="Rhodes N."/>
            <person name="Thang M."/>
        </authorList>
    </citation>
    <scope>NUCLEOTIDE SEQUENCE</scope>
</reference>
<feature type="non-terminal residue" evidence="1">
    <location>
        <position position="1"/>
    </location>
</feature>
<keyword evidence="4" id="KW-1185">Reference proteome</keyword>
<dbReference type="EMBL" id="CAMXCT010003485">
    <property type="protein sequence ID" value="CAI4004748.1"/>
    <property type="molecule type" value="Genomic_DNA"/>
</dbReference>
<evidence type="ECO:0000313" key="2">
    <source>
        <dbReference type="EMBL" id="CAL1158123.1"/>
    </source>
</evidence>
<dbReference type="InterPro" id="IPR011990">
    <property type="entry name" value="TPR-like_helical_dom_sf"/>
</dbReference>
<dbReference type="AlphaFoldDB" id="A0A9P1G964"/>
<dbReference type="EMBL" id="CAMXCT030003485">
    <property type="protein sequence ID" value="CAL4792060.1"/>
    <property type="molecule type" value="Genomic_DNA"/>
</dbReference>
<sequence>MVCTACGGESSHSFETLDDWQDSKRFQYHVARFSSKMPERVLQRYSDSLSKLNNFQLQRYATHVAAWVAAPKCGAAVKLLAVDLLRCYLEQLKVQGINCCPCLLTGLKLIWQTQKDDLYGSGPWAALRDVMPAEVLSNLEISLMRPEKSVRLLQKAIQLWRNKSSGERCSFVEGLEAELQLQDEVEDSGDQREVETNRLESIFRRAVAALTPPRLKREGECHQGQQEPLDPDSEQTLDRNLQFRLRRIVIICLTRVDQQDGKFSAVLDYLRNLVSKLNGRSQTELLAPKQWTRLCSKLDGGPPQIVGACNGAPDQFRFSASTAKKVDIVAFAVLANMARQESFAGFARVALMDDADRLAHMDSAANPVKGAVAVLTVSYDKIVASATAVLMEGFDERALCAYHVHMVSSRAGACLARLHALMAGKEIAVAALLMLETWPEQTSWKAAEAMVLLRERGEMKVALELVNHLDLEGPKSLRPFGSKATVAEVLRQRSLCLLELKDLPQAEAQARKVLTMELSETTGRARSLKILLKVLCAKECLQDPTELQELSLDLMSQKRATLADCIETCRVIAESGFDRLFVKCLQRLRRRSLDAEEQRELRLFGAQMLAARVEEVMCSEATPADKEFAVDTLCAWVDEARNLEDAVVGVGHLLWNLARTLKPQEALLWLQKALSFLPEAPLWRAMAFCNHTLGDGNNRRRCLEAALKHCPNDVSSNLLLLVDAAVRGEALTVQRVVEKMKQKEVKVTANEVIFVVRELQSLEISQQHLVILDLLLKLAEEEKSSALCSASVLQMYLEAASHLGPQHLIKAMERVKDIALQEDQKIWLRQLLVTQAQACVQSQSWRLCAKLMQETAELLPFGEDKAVQCASAAQALLRAEPQRQNRETASSLCEEALDWIRRGLAALEIGTVTAVEKQLRDLEAEAAGRLGQVVSSLKCAWAALEAHPQVTIQILQGHQFDAKAPAAAAAAAAAAGRECLRLLLLHGHFAEALQEVQRLQEMQTEAPNLESLWLAATVWNAGAKLLDTGDHSCGRQFLQKA</sequence>
<evidence type="ECO:0000313" key="1">
    <source>
        <dbReference type="EMBL" id="CAI4004748.1"/>
    </source>
</evidence>
<gene>
    <name evidence="1" type="ORF">C1SCF055_LOCUS30521</name>
</gene>
<name>A0A9P1G964_9DINO</name>